<evidence type="ECO:0000313" key="1">
    <source>
        <dbReference type="EMBL" id="GAA0603303.1"/>
    </source>
</evidence>
<dbReference type="RefSeq" id="WP_343897791.1">
    <property type="nucleotide sequence ID" value="NZ_BAAAFZ010000089.1"/>
</dbReference>
<proteinExistence type="predicted"/>
<sequence>MRGRDPVAERIAAFPWPRGGVEVRRIAGGYSVRSARTGAPVARLKPLPEGDRVEVLCWRRGAWGPAGPFGASFNLDDALAFIASEPAFWIHA</sequence>
<accession>A0ABP3R4A7</accession>
<keyword evidence="2" id="KW-1185">Reference proteome</keyword>
<name>A0ABP3R4A7_9PROT</name>
<dbReference type="EMBL" id="BAAAFZ010000089">
    <property type="protein sequence ID" value="GAA0603303.1"/>
    <property type="molecule type" value="Genomic_DNA"/>
</dbReference>
<gene>
    <name evidence="1" type="ORF">GCM10009416_46210</name>
</gene>
<comment type="caution">
    <text evidence="1">The sequence shown here is derived from an EMBL/GenBank/DDBJ whole genome shotgun (WGS) entry which is preliminary data.</text>
</comment>
<evidence type="ECO:0008006" key="3">
    <source>
        <dbReference type="Google" id="ProtNLM"/>
    </source>
</evidence>
<dbReference type="Proteomes" id="UP001501588">
    <property type="component" value="Unassembled WGS sequence"/>
</dbReference>
<evidence type="ECO:0000313" key="2">
    <source>
        <dbReference type="Proteomes" id="UP001501588"/>
    </source>
</evidence>
<protein>
    <recommendedName>
        <fullName evidence="3">SH3 domain-containing protein</fullName>
    </recommendedName>
</protein>
<organism evidence="1 2">
    <name type="scientific">Craurococcus roseus</name>
    <dbReference type="NCBI Taxonomy" id="77585"/>
    <lineage>
        <taxon>Bacteria</taxon>
        <taxon>Pseudomonadati</taxon>
        <taxon>Pseudomonadota</taxon>
        <taxon>Alphaproteobacteria</taxon>
        <taxon>Acetobacterales</taxon>
        <taxon>Acetobacteraceae</taxon>
        <taxon>Craurococcus</taxon>
    </lineage>
</organism>
<reference evidence="2" key="1">
    <citation type="journal article" date="2019" name="Int. J. Syst. Evol. Microbiol.">
        <title>The Global Catalogue of Microorganisms (GCM) 10K type strain sequencing project: providing services to taxonomists for standard genome sequencing and annotation.</title>
        <authorList>
            <consortium name="The Broad Institute Genomics Platform"/>
            <consortium name="The Broad Institute Genome Sequencing Center for Infectious Disease"/>
            <person name="Wu L."/>
            <person name="Ma J."/>
        </authorList>
    </citation>
    <scope>NUCLEOTIDE SEQUENCE [LARGE SCALE GENOMIC DNA]</scope>
    <source>
        <strain evidence="2">JCM 9933</strain>
    </source>
</reference>